<gene>
    <name evidence="3" type="ORF">GGD45_004260</name>
    <name evidence="4" type="ORF">GXW80_03635</name>
</gene>
<feature type="chain" id="PRO_5026716277" evidence="1">
    <location>
        <begin position="23"/>
        <end position="144"/>
    </location>
</feature>
<comment type="caution">
    <text evidence="4">The sequence shown here is derived from an EMBL/GenBank/DDBJ whole genome shotgun (WGS) entry which is preliminary data.</text>
</comment>
<evidence type="ECO:0000313" key="3">
    <source>
        <dbReference type="EMBL" id="MBB6493829.1"/>
    </source>
</evidence>
<dbReference type="InterPro" id="IPR009739">
    <property type="entry name" value="LprI-like_N"/>
</dbReference>
<keyword evidence="1" id="KW-0732">Signal</keyword>
<dbReference type="EMBL" id="JAADZA010000002">
    <property type="protein sequence ID" value="NEV10072.1"/>
    <property type="molecule type" value="Genomic_DNA"/>
</dbReference>
<organism evidence="4 5">
    <name type="scientific">Rhizobium tropici</name>
    <dbReference type="NCBI Taxonomy" id="398"/>
    <lineage>
        <taxon>Bacteria</taxon>
        <taxon>Pseudomonadati</taxon>
        <taxon>Pseudomonadota</taxon>
        <taxon>Alphaproteobacteria</taxon>
        <taxon>Hyphomicrobiales</taxon>
        <taxon>Rhizobiaceae</taxon>
        <taxon>Rhizobium/Agrobacterium group</taxon>
        <taxon>Rhizobium</taxon>
    </lineage>
</organism>
<feature type="signal peptide" evidence="1">
    <location>
        <begin position="1"/>
        <end position="22"/>
    </location>
</feature>
<proteinExistence type="predicted"/>
<evidence type="ECO:0000313" key="6">
    <source>
        <dbReference type="Proteomes" id="UP000526625"/>
    </source>
</evidence>
<dbReference type="PANTHER" id="PTHR39176:SF1">
    <property type="entry name" value="PERIPLASMIC PROTEIN"/>
    <property type="match status" value="1"/>
</dbReference>
<reference evidence="3 6" key="2">
    <citation type="submission" date="2020-08" db="EMBL/GenBank/DDBJ databases">
        <title>Genomic Encyclopedia of Type Strains, Phase IV (KMG-V): Genome sequencing to study the core and pangenomes of soil and plant-associated prokaryotes.</title>
        <authorList>
            <person name="Whitman W."/>
        </authorList>
    </citation>
    <scope>NUCLEOTIDE SEQUENCE [LARGE SCALE GENOMIC DNA]</scope>
    <source>
        <strain evidence="3 6">SEMIA 4059</strain>
    </source>
</reference>
<accession>A0A6P1C1K9</accession>
<dbReference type="Gene3D" id="1.20.1270.180">
    <property type="match status" value="1"/>
</dbReference>
<dbReference type="Proteomes" id="UP000526625">
    <property type="component" value="Unassembled WGS sequence"/>
</dbReference>
<dbReference type="AlphaFoldDB" id="A0A6P1C1K9"/>
<evidence type="ECO:0000256" key="1">
    <source>
        <dbReference type="SAM" id="SignalP"/>
    </source>
</evidence>
<dbReference type="Proteomes" id="UP000471190">
    <property type="component" value="Unassembled WGS sequence"/>
</dbReference>
<feature type="domain" description="Lysozyme inhibitor LprI-like N-terminal" evidence="2">
    <location>
        <begin position="33"/>
        <end position="133"/>
    </location>
</feature>
<reference evidence="4 5" key="1">
    <citation type="submission" date="2020-02" db="EMBL/GenBank/DDBJ databases">
        <title>Draft genome sequence of Rhizobium tropici.</title>
        <authorList>
            <person name="Khayi S."/>
            <person name="Jemo M."/>
        </authorList>
    </citation>
    <scope>NUCLEOTIDE SEQUENCE [LARGE SCALE GENOMIC DNA]</scope>
    <source>
        <strain evidence="4 5">A12</strain>
    </source>
</reference>
<keyword evidence="6" id="KW-1185">Reference proteome</keyword>
<dbReference type="EMBL" id="JACHBF010000012">
    <property type="protein sequence ID" value="MBB6493829.1"/>
    <property type="molecule type" value="Genomic_DNA"/>
</dbReference>
<dbReference type="RefSeq" id="WP_015340836.1">
    <property type="nucleotide sequence ID" value="NZ_JAADZA010000002.1"/>
</dbReference>
<evidence type="ECO:0000313" key="4">
    <source>
        <dbReference type="EMBL" id="NEV10072.1"/>
    </source>
</evidence>
<name>A0A6P1C1K9_RHITR</name>
<evidence type="ECO:0000313" key="5">
    <source>
        <dbReference type="Proteomes" id="UP000471190"/>
    </source>
</evidence>
<dbReference type="Pfam" id="PF07007">
    <property type="entry name" value="LprI"/>
    <property type="match status" value="1"/>
</dbReference>
<protein>
    <submittedName>
        <fullName evidence="4">DUF1311 domain-containing protein</fullName>
    </submittedName>
    <submittedName>
        <fullName evidence="3">Uncharacterized protein YecT (DUF1311 family)</fullName>
    </submittedName>
</protein>
<sequence>MKLLAPAAVALAAALICGPAFAQNNLDEPKIDCAKAEAQTDLNICAALEFDTADKALNAQYKKTRAAMVAIDADLDNDMKGAEKALIKAQRAWVDYRDGQCEAQGFQARGGSMEPMLVSGCKAELTKTRTKELKDLADGPEASQ</sequence>
<dbReference type="PANTHER" id="PTHR39176">
    <property type="entry name" value="PERIPLASMIC PROTEIN-RELATED"/>
    <property type="match status" value="1"/>
</dbReference>
<evidence type="ECO:0000259" key="2">
    <source>
        <dbReference type="Pfam" id="PF07007"/>
    </source>
</evidence>